<dbReference type="AlphaFoldDB" id="A0A0A9HHZ7"/>
<reference evidence="2" key="1">
    <citation type="submission" date="2014-09" db="EMBL/GenBank/DDBJ databases">
        <authorList>
            <person name="Magalhaes I.L.F."/>
            <person name="Oliveira U."/>
            <person name="Santos F.R."/>
            <person name="Vidigal T.H.D.A."/>
            <person name="Brescovit A.D."/>
            <person name="Santos A.J."/>
        </authorList>
    </citation>
    <scope>NUCLEOTIDE SEQUENCE</scope>
    <source>
        <tissue evidence="2">Shoot tissue taken approximately 20 cm above the soil surface</tissue>
    </source>
</reference>
<accession>A0A0A9HHZ7</accession>
<sequence length="54" mass="5693">MNHHLGNLLPPTAASPASTPPSKGKNRGALRILETEKVRSCAECAILRDPEGVS</sequence>
<evidence type="ECO:0000313" key="2">
    <source>
        <dbReference type="EMBL" id="JAE36790.1"/>
    </source>
</evidence>
<organism evidence="2">
    <name type="scientific">Arundo donax</name>
    <name type="common">Giant reed</name>
    <name type="synonym">Donax arundinaceus</name>
    <dbReference type="NCBI Taxonomy" id="35708"/>
    <lineage>
        <taxon>Eukaryota</taxon>
        <taxon>Viridiplantae</taxon>
        <taxon>Streptophyta</taxon>
        <taxon>Embryophyta</taxon>
        <taxon>Tracheophyta</taxon>
        <taxon>Spermatophyta</taxon>
        <taxon>Magnoliopsida</taxon>
        <taxon>Liliopsida</taxon>
        <taxon>Poales</taxon>
        <taxon>Poaceae</taxon>
        <taxon>PACMAD clade</taxon>
        <taxon>Arundinoideae</taxon>
        <taxon>Arundineae</taxon>
        <taxon>Arundo</taxon>
    </lineage>
</organism>
<reference evidence="2" key="2">
    <citation type="journal article" date="2015" name="Data Brief">
        <title>Shoot transcriptome of the giant reed, Arundo donax.</title>
        <authorList>
            <person name="Barrero R.A."/>
            <person name="Guerrero F.D."/>
            <person name="Moolhuijzen P."/>
            <person name="Goolsby J.A."/>
            <person name="Tidwell J."/>
            <person name="Bellgard S.E."/>
            <person name="Bellgard M.I."/>
        </authorList>
    </citation>
    <scope>NUCLEOTIDE SEQUENCE</scope>
    <source>
        <tissue evidence="2">Shoot tissue taken approximately 20 cm above the soil surface</tissue>
    </source>
</reference>
<dbReference type="EMBL" id="GBRH01161106">
    <property type="protein sequence ID" value="JAE36790.1"/>
    <property type="molecule type" value="Transcribed_RNA"/>
</dbReference>
<name>A0A0A9HHZ7_ARUDO</name>
<feature type="region of interest" description="Disordered" evidence="1">
    <location>
        <begin position="1"/>
        <end position="30"/>
    </location>
</feature>
<feature type="compositionally biased region" description="Low complexity" evidence="1">
    <location>
        <begin position="10"/>
        <end position="22"/>
    </location>
</feature>
<evidence type="ECO:0000256" key="1">
    <source>
        <dbReference type="SAM" id="MobiDB-lite"/>
    </source>
</evidence>
<protein>
    <submittedName>
        <fullName evidence="2">Uncharacterized protein</fullName>
    </submittedName>
</protein>
<proteinExistence type="predicted"/>